<reference evidence="2" key="1">
    <citation type="submission" date="2022-08" db="EMBL/GenBank/DDBJ databases">
        <authorList>
            <consortium name="DOE Joint Genome Institute"/>
            <person name="Min B."/>
            <person name="Riley R."/>
            <person name="Sierra-Patev S."/>
            <person name="Naranjo-Ortiz M."/>
            <person name="Looney B."/>
            <person name="Konkel Z."/>
            <person name="Slot J.C."/>
            <person name="Sakamoto Y."/>
            <person name="Steenwyk J.L."/>
            <person name="Rokas A."/>
            <person name="Carro J."/>
            <person name="Camarero S."/>
            <person name="Ferreira P."/>
            <person name="Molpeceres G."/>
            <person name="Ruiz-Duenas F.J."/>
            <person name="Serrano A."/>
            <person name="Henrissat B."/>
            <person name="Drula E."/>
            <person name="Hughes K.W."/>
            <person name="Mata J.L."/>
            <person name="Ishikawa N.K."/>
            <person name="Vargas-Isla R."/>
            <person name="Ushijima S."/>
            <person name="Smith C.A."/>
            <person name="Ahrendt S."/>
            <person name="Andreopoulos W."/>
            <person name="He G."/>
            <person name="Labutti K."/>
            <person name="Lipzen A."/>
            <person name="Ng V."/>
            <person name="Sandor L."/>
            <person name="Barry K."/>
            <person name="Martinez A.T."/>
            <person name="Xiao Y."/>
            <person name="Gibbons J.G."/>
            <person name="Terashima K."/>
            <person name="Hibbett D.S."/>
            <person name="Grigoriev I.V."/>
        </authorList>
    </citation>
    <scope>NUCLEOTIDE SEQUENCE</scope>
    <source>
        <strain evidence="2">TFB9207</strain>
    </source>
</reference>
<protein>
    <submittedName>
        <fullName evidence="2">Uncharacterized protein</fullName>
    </submittedName>
</protein>
<evidence type="ECO:0000313" key="3">
    <source>
        <dbReference type="Proteomes" id="UP001163846"/>
    </source>
</evidence>
<dbReference type="AlphaFoldDB" id="A0AA38P509"/>
<feature type="chain" id="PRO_5041203851" evidence="1">
    <location>
        <begin position="27"/>
        <end position="227"/>
    </location>
</feature>
<evidence type="ECO:0000256" key="1">
    <source>
        <dbReference type="SAM" id="SignalP"/>
    </source>
</evidence>
<name>A0AA38P509_9AGAR</name>
<comment type="caution">
    <text evidence="2">The sequence shown here is derived from an EMBL/GenBank/DDBJ whole genome shotgun (WGS) entry which is preliminary data.</text>
</comment>
<accession>A0AA38P509</accession>
<keyword evidence="1" id="KW-0732">Signal</keyword>
<sequence>MLPKCSFAPKVGLLFLFLLVANAVMAAPAAQHSPIVRTIHILVVRAMPSRDGSADPDLLIPRRDPRFSTEVDLVCFEKIQCIRFNAPSGGLTFEEWRGAYSHKGLHVMDLRASDATVWEWISVFTQPPHRLDGTRMAPLSTQFEALTYIMQVIYRRFKVRQDDWKEDPLPINIIRMIHYKKESVWSWFMKSIEGMYGEQKKREEEQKQQEQMAAEASRKTYANFFQS</sequence>
<keyword evidence="3" id="KW-1185">Reference proteome</keyword>
<dbReference type="EMBL" id="MU806319">
    <property type="protein sequence ID" value="KAJ3836450.1"/>
    <property type="molecule type" value="Genomic_DNA"/>
</dbReference>
<organism evidence="2 3">
    <name type="scientific">Lentinula raphanica</name>
    <dbReference type="NCBI Taxonomy" id="153919"/>
    <lineage>
        <taxon>Eukaryota</taxon>
        <taxon>Fungi</taxon>
        <taxon>Dikarya</taxon>
        <taxon>Basidiomycota</taxon>
        <taxon>Agaricomycotina</taxon>
        <taxon>Agaricomycetes</taxon>
        <taxon>Agaricomycetidae</taxon>
        <taxon>Agaricales</taxon>
        <taxon>Marasmiineae</taxon>
        <taxon>Omphalotaceae</taxon>
        <taxon>Lentinula</taxon>
    </lineage>
</organism>
<feature type="signal peptide" evidence="1">
    <location>
        <begin position="1"/>
        <end position="26"/>
    </location>
</feature>
<gene>
    <name evidence="2" type="ORF">F5878DRAFT_662967</name>
</gene>
<evidence type="ECO:0000313" key="2">
    <source>
        <dbReference type="EMBL" id="KAJ3836450.1"/>
    </source>
</evidence>
<proteinExistence type="predicted"/>
<dbReference type="Proteomes" id="UP001163846">
    <property type="component" value="Unassembled WGS sequence"/>
</dbReference>